<dbReference type="RefSeq" id="WP_143005753.1">
    <property type="nucleotide sequence ID" value="NZ_FNIW01000010.1"/>
</dbReference>
<dbReference type="Proteomes" id="UP000199134">
    <property type="component" value="Unassembled WGS sequence"/>
</dbReference>
<dbReference type="AlphaFoldDB" id="A0A1H0H3W5"/>
<evidence type="ECO:0000313" key="2">
    <source>
        <dbReference type="Proteomes" id="UP000199134"/>
    </source>
</evidence>
<protein>
    <submittedName>
        <fullName evidence="1">Uncharacterized protein</fullName>
    </submittedName>
</protein>
<proteinExistence type="predicted"/>
<gene>
    <name evidence="1" type="ORF">SAMN04487900_110103</name>
</gene>
<reference evidence="2" key="1">
    <citation type="submission" date="2016-10" db="EMBL/GenBank/DDBJ databases">
        <authorList>
            <person name="de Groot N.N."/>
        </authorList>
    </citation>
    <scope>NUCLEOTIDE SEQUENCE [LARGE SCALE GENOMIC DNA]</scope>
    <source>
        <strain evidence="2">BP1-145</strain>
    </source>
</reference>
<accession>A0A1H0H3W5</accession>
<name>A0A1H0H3W5_9BACT</name>
<dbReference type="EMBL" id="FNIW01000010">
    <property type="protein sequence ID" value="SDO13764.1"/>
    <property type="molecule type" value="Genomic_DNA"/>
</dbReference>
<organism evidence="1 2">
    <name type="scientific">Prevotella communis</name>
    <dbReference type="NCBI Taxonomy" id="2913614"/>
    <lineage>
        <taxon>Bacteria</taxon>
        <taxon>Pseudomonadati</taxon>
        <taxon>Bacteroidota</taxon>
        <taxon>Bacteroidia</taxon>
        <taxon>Bacteroidales</taxon>
        <taxon>Prevotellaceae</taxon>
        <taxon>Prevotella</taxon>
    </lineage>
</organism>
<comment type="caution">
    <text evidence="1">The sequence shown here is derived from an EMBL/GenBank/DDBJ whole genome shotgun (WGS) entry which is preliminary data.</text>
</comment>
<dbReference type="OrthoDB" id="1099554at2"/>
<sequence>MANKNERKPQKMTLKGYYLNLPDASHPKTEFITRIMSECGVSFTTARNWVMGVTRPDKEENVRKLSEMTGINADDLWKS</sequence>
<evidence type="ECO:0000313" key="1">
    <source>
        <dbReference type="EMBL" id="SDO13764.1"/>
    </source>
</evidence>